<dbReference type="InterPro" id="IPR051264">
    <property type="entry name" value="FAD-oxidored/transferase_4"/>
</dbReference>
<feature type="binding site" evidence="5 7">
    <location>
        <begin position="78"/>
        <end position="79"/>
    </location>
    <ligand>
        <name>FAD</name>
        <dbReference type="ChEBI" id="CHEBI:57692"/>
    </ligand>
</feature>
<dbReference type="Gene3D" id="3.30.465.10">
    <property type="match status" value="1"/>
</dbReference>
<organism evidence="9 10">
    <name type="scientific">Thiolapillus brandeum</name>
    <dbReference type="NCBI Taxonomy" id="1076588"/>
    <lineage>
        <taxon>Bacteria</taxon>
        <taxon>Pseudomonadati</taxon>
        <taxon>Pseudomonadota</taxon>
        <taxon>Gammaproteobacteria</taxon>
        <taxon>Chromatiales</taxon>
        <taxon>Sedimenticolaceae</taxon>
        <taxon>Thiolapillus</taxon>
    </lineage>
</organism>
<evidence type="ECO:0000256" key="4">
    <source>
        <dbReference type="ARBA" id="ARBA00023002"/>
    </source>
</evidence>
<dbReference type="InterPro" id="IPR016166">
    <property type="entry name" value="FAD-bd_PCMH"/>
</dbReference>
<comment type="subcellular location">
    <subcellularLocation>
        <location evidence="5">Cell inner membrane</location>
        <topology evidence="5">Peripheral membrane protein</topology>
        <orientation evidence="5">Cytoplasmic side</orientation>
    </subcellularLocation>
</comment>
<accession>A0A7U6GHU4</accession>
<proteinExistence type="inferred from homology"/>
<reference evidence="9 10" key="1">
    <citation type="journal article" date="2014" name="PLoS ONE">
        <title>Physiological and genomic features of a novel sulfur-oxidizing gammaproteobacterium belonging to a previously uncultivated symbiotic lineage isolated from a hydrothermal vent.</title>
        <authorList>
            <person name="Nunoura T."/>
            <person name="Takaki Y."/>
            <person name="Kazama H."/>
            <person name="Kakuta J."/>
            <person name="Shimamura S."/>
            <person name="Makita H."/>
            <person name="Hirai M."/>
            <person name="Miyazaki M."/>
            <person name="Takai K."/>
        </authorList>
    </citation>
    <scope>NUCLEOTIDE SEQUENCE [LARGE SCALE GENOMIC DNA]</scope>
    <source>
        <strain evidence="9 10">Hiromi1</strain>
    </source>
</reference>
<feature type="binding site" evidence="5 7">
    <location>
        <position position="256"/>
    </location>
    <ligand>
        <name>FAD</name>
        <dbReference type="ChEBI" id="CHEBI:57692"/>
    </ligand>
</feature>
<dbReference type="SUPFAM" id="SSF55103">
    <property type="entry name" value="FAD-linked oxidases, C-terminal domain"/>
    <property type="match status" value="1"/>
</dbReference>
<dbReference type="Pfam" id="PF09330">
    <property type="entry name" value="Lact-deh-memb"/>
    <property type="match status" value="1"/>
</dbReference>
<dbReference type="GO" id="GO:0102029">
    <property type="term" value="F:D-lactate dehydrogenase (quinone) activity"/>
    <property type="evidence" value="ECO:0007669"/>
    <property type="project" value="UniProtKB-EC"/>
</dbReference>
<keyword evidence="5" id="KW-1003">Cell membrane</keyword>
<dbReference type="GO" id="GO:0071949">
    <property type="term" value="F:FAD binding"/>
    <property type="evidence" value="ECO:0007669"/>
    <property type="project" value="InterPro"/>
</dbReference>
<keyword evidence="5" id="KW-0997">Cell inner membrane</keyword>
<feature type="binding site" evidence="7">
    <location>
        <position position="251"/>
    </location>
    <ligand>
        <name>FAD</name>
        <dbReference type="ChEBI" id="CHEBI:57692"/>
    </ligand>
</feature>
<dbReference type="InterPro" id="IPR016172">
    <property type="entry name" value="D-lactate_DH_C-sub1"/>
</dbReference>
<dbReference type="PANTHER" id="PTHR43716">
    <property type="entry name" value="D-2-HYDROXYGLUTARATE DEHYDROGENASE, MITOCHONDRIAL"/>
    <property type="match status" value="1"/>
</dbReference>
<dbReference type="AlphaFoldDB" id="A0A7U6GHU4"/>
<dbReference type="Gene3D" id="3.30.1370.20">
    <property type="entry name" value="D-lactate dehydrogenase, cap domain, subdomain 2"/>
    <property type="match status" value="1"/>
</dbReference>
<dbReference type="Pfam" id="PF01565">
    <property type="entry name" value="FAD_binding_4"/>
    <property type="match status" value="1"/>
</dbReference>
<dbReference type="InterPro" id="IPR015409">
    <property type="entry name" value="Lactate_DH_C"/>
</dbReference>
<feature type="binding site" evidence="5 7">
    <location>
        <position position="144"/>
    </location>
    <ligand>
        <name>FAD</name>
        <dbReference type="ChEBI" id="CHEBI:57692"/>
    </ligand>
</feature>
<evidence type="ECO:0000256" key="5">
    <source>
        <dbReference type="HAMAP-Rule" id="MF_02092"/>
    </source>
</evidence>
<dbReference type="GO" id="GO:0031234">
    <property type="term" value="C:extrinsic component of cytoplasmic side of plasma membrane"/>
    <property type="evidence" value="ECO:0007669"/>
    <property type="project" value="UniProtKB-UniRule"/>
</dbReference>
<name>A0A7U6GHU4_9GAMM</name>
<dbReference type="Gene3D" id="3.30.70.610">
    <property type="entry name" value="D-lactate dehydrogenase, cap domain, subdomain 1"/>
    <property type="match status" value="2"/>
</dbReference>
<dbReference type="KEGG" id="tbn:TBH_C0940"/>
<dbReference type="InterPro" id="IPR016173">
    <property type="entry name" value="D-lactate_DH_C-sub2"/>
</dbReference>
<evidence type="ECO:0000256" key="7">
    <source>
        <dbReference type="PIRSR" id="PIRSR000101-1"/>
    </source>
</evidence>
<dbReference type="PIRSF" id="PIRSF000101">
    <property type="entry name" value="D-lactate_dh"/>
    <property type="match status" value="1"/>
</dbReference>
<evidence type="ECO:0000256" key="1">
    <source>
        <dbReference type="ARBA" id="ARBA00001974"/>
    </source>
</evidence>
<dbReference type="HAMAP" id="MF_02092">
    <property type="entry name" value="DLDH_Dld"/>
    <property type="match status" value="1"/>
</dbReference>
<feature type="binding site" evidence="5 7">
    <location>
        <begin position="70"/>
        <end position="74"/>
    </location>
    <ligand>
        <name>FAD</name>
        <dbReference type="ChEBI" id="CHEBI:57692"/>
    </ligand>
</feature>
<dbReference type="OrthoDB" id="9772552at2"/>
<feature type="domain" description="FAD-binding PCMH-type" evidence="8">
    <location>
        <begin position="36"/>
        <end position="207"/>
    </location>
</feature>
<dbReference type="EC" id="1.1.5.12" evidence="5"/>
<evidence type="ECO:0000313" key="9">
    <source>
        <dbReference type="EMBL" id="BAO43873.1"/>
    </source>
</evidence>
<feature type="binding site" evidence="5 7">
    <location>
        <position position="137"/>
    </location>
    <ligand>
        <name>FAD</name>
        <dbReference type="ChEBI" id="CHEBI:57692"/>
    </ligand>
</feature>
<dbReference type="GO" id="GO:0055085">
    <property type="term" value="P:transmembrane transport"/>
    <property type="evidence" value="ECO:0007669"/>
    <property type="project" value="InterPro"/>
</dbReference>
<dbReference type="GO" id="GO:0022904">
    <property type="term" value="P:respiratory electron transport chain"/>
    <property type="evidence" value="ECO:0007669"/>
    <property type="project" value="InterPro"/>
</dbReference>
<dbReference type="RefSeq" id="WP_041066049.1">
    <property type="nucleotide sequence ID" value="NZ_AP012273.1"/>
</dbReference>
<comment type="function">
    <text evidence="5 6">Catalyzes the oxidation of D-lactate to pyruvate.</text>
</comment>
<sequence length="570" mass="63822">MNHRSFIDALRQLLSSRQVLTSDRKTLRYRCGIRIGEGKVNAVVLPHSAMELWETLKLCIRFDKIIILQAANTGLNGGSTPYGNDYDRDVVIISTRRLNRLGLLRGGRQVIACAGTTLTQLEDALRPMRRGPHSVIGSSCIGASVIGGVCNNSGGNLLNRGPSYSELALYAQLDAAGQLTLVNHLGLDLGESPEEILSNLDQANLDARDVWDGRGMASDHEYSIRVRDIHATTPARFNADPRRLHEASGCAGKLAVFAVRLDTFPLPEREQVFFIGTNQPDDFTRLRKRMLSQFEDLPEMAEYMHASYFDGAHRYCKDSYLLIRLLGARALPRLLAVKSWLDGLCSSMGFLPTRLPDKLLQYASRLLPEHLPRSIRAYRKCFEHFLILKCTDATIEATQQFLRENFGEPSRSPSGQSTGWFKCTSKEGESALLHRFVAGGATARYATMHAGIVGEIMPLDVALPRNSEDWHELLPPELLEQLAAPYCLAHFFCMVFHWDFVVKKGLDAEELKRRIMALLDEKGAKYPAEHNVGHVYEAEPVLADFYRQLDPTNSFNAGVGKMSKYKYYAD</sequence>
<dbReference type="SUPFAM" id="SSF56176">
    <property type="entry name" value="FAD-binding/transporter-associated domain-like"/>
    <property type="match status" value="1"/>
</dbReference>
<keyword evidence="4 5" id="KW-0560">Oxidoreductase</keyword>
<dbReference type="InterPro" id="IPR006094">
    <property type="entry name" value="Oxid_FAD_bind_N"/>
</dbReference>
<dbReference type="NCBIfam" id="NF008387">
    <property type="entry name" value="PRK11183.1"/>
    <property type="match status" value="1"/>
</dbReference>
<dbReference type="GO" id="GO:0048038">
    <property type="term" value="F:quinone binding"/>
    <property type="evidence" value="ECO:0007669"/>
    <property type="project" value="UniProtKB-KW"/>
</dbReference>
<dbReference type="GO" id="GO:0006089">
    <property type="term" value="P:lactate metabolic process"/>
    <property type="evidence" value="ECO:0007669"/>
    <property type="project" value="UniProtKB-UniRule"/>
</dbReference>
<dbReference type="EMBL" id="AP012273">
    <property type="protein sequence ID" value="BAO43873.1"/>
    <property type="molecule type" value="Genomic_DNA"/>
</dbReference>
<evidence type="ECO:0000256" key="3">
    <source>
        <dbReference type="ARBA" id="ARBA00022827"/>
    </source>
</evidence>
<evidence type="ECO:0000256" key="2">
    <source>
        <dbReference type="ARBA" id="ARBA00022630"/>
    </source>
</evidence>
<comment type="catalytic activity">
    <reaction evidence="5 6">
        <text>(R)-lactate + a quinone = a quinol + pyruvate</text>
        <dbReference type="Rhea" id="RHEA:51468"/>
        <dbReference type="ChEBI" id="CHEBI:15361"/>
        <dbReference type="ChEBI" id="CHEBI:16004"/>
        <dbReference type="ChEBI" id="CHEBI:24646"/>
        <dbReference type="ChEBI" id="CHEBI:132124"/>
        <dbReference type="EC" id="1.1.5.12"/>
    </reaction>
</comment>
<keyword evidence="5" id="KW-0472">Membrane</keyword>
<dbReference type="PROSITE" id="PS51387">
    <property type="entry name" value="FAD_PCMH"/>
    <property type="match status" value="1"/>
</dbReference>
<comment type="similarity">
    <text evidence="5">Belongs to the quinone-dependent D-lactate dehydrogenase family.</text>
</comment>
<dbReference type="GO" id="GO:0004458">
    <property type="term" value="F:D-lactate dehydrogenase (cytochrome) activity"/>
    <property type="evidence" value="ECO:0007669"/>
    <property type="project" value="UniProtKB-UniRule"/>
</dbReference>
<evidence type="ECO:0000259" key="8">
    <source>
        <dbReference type="PROSITE" id="PS51387"/>
    </source>
</evidence>
<feature type="binding site" evidence="5 7">
    <location>
        <position position="154"/>
    </location>
    <ligand>
        <name>FAD</name>
        <dbReference type="ChEBI" id="CHEBI:57692"/>
    </ligand>
</feature>
<keyword evidence="10" id="KW-1185">Reference proteome</keyword>
<dbReference type="InterPro" id="IPR016167">
    <property type="entry name" value="FAD-bd_PCMH_sub1"/>
</dbReference>
<evidence type="ECO:0000313" key="10">
    <source>
        <dbReference type="Proteomes" id="UP000031631"/>
    </source>
</evidence>
<dbReference type="InterPro" id="IPR012256">
    <property type="entry name" value="D_lactate_DH"/>
</dbReference>
<keyword evidence="3 5" id="KW-0274">FAD</keyword>
<dbReference type="Gene3D" id="3.30.43.10">
    <property type="entry name" value="Uridine Diphospho-n-acetylenolpyruvylglucosamine Reductase, domain 2"/>
    <property type="match status" value="1"/>
</dbReference>
<comment type="cofactor">
    <cofactor evidence="1 5 6 7">
        <name>FAD</name>
        <dbReference type="ChEBI" id="CHEBI:57692"/>
    </cofactor>
</comment>
<dbReference type="Proteomes" id="UP000031631">
    <property type="component" value="Chromosome"/>
</dbReference>
<keyword evidence="5 6" id="KW-0874">Quinone</keyword>
<dbReference type="InterPro" id="IPR016169">
    <property type="entry name" value="FAD-bd_PCMH_sub2"/>
</dbReference>
<dbReference type="InterPro" id="IPR036318">
    <property type="entry name" value="FAD-bd_PCMH-like_sf"/>
</dbReference>
<evidence type="ECO:0000256" key="6">
    <source>
        <dbReference type="PIRNR" id="PIRNR000101"/>
    </source>
</evidence>
<keyword evidence="2 5" id="KW-0285">Flavoprotein</keyword>
<gene>
    <name evidence="5" type="primary">dld</name>
    <name evidence="9" type="ORF">TBH_C0940</name>
</gene>
<protein>
    <recommendedName>
        <fullName evidence="5">Quinone-dependent D-lactate dehydrogenase</fullName>
        <ecNumber evidence="5">1.1.5.12</ecNumber>
    </recommendedName>
    <alternativeName>
        <fullName evidence="5">D-lactate dehydrogenase</fullName>
        <shortName evidence="5">D-LDH</shortName>
    </alternativeName>
</protein>
<dbReference type="PANTHER" id="PTHR43716:SF1">
    <property type="entry name" value="D-2-HYDROXYGLUTARATE DEHYDROGENASE, MITOCHONDRIAL"/>
    <property type="match status" value="1"/>
</dbReference>
<dbReference type="InterPro" id="IPR016164">
    <property type="entry name" value="FAD-linked_Oxase-like_C"/>
</dbReference>